<accession>A0A1F6PDX5</accession>
<dbReference type="NCBIfam" id="TIGR02385">
    <property type="entry name" value="RelE_StbE"/>
    <property type="match status" value="1"/>
</dbReference>
<dbReference type="AlphaFoldDB" id="A0A1F6PDX5"/>
<name>A0A1F6PDX5_9BACT</name>
<dbReference type="InterPro" id="IPR035093">
    <property type="entry name" value="RelE/ParE_toxin_dom_sf"/>
</dbReference>
<evidence type="ECO:0000256" key="1">
    <source>
        <dbReference type="ARBA" id="ARBA00022649"/>
    </source>
</evidence>
<reference evidence="2 3" key="1">
    <citation type="journal article" date="2016" name="Nat. Commun.">
        <title>Thousands of microbial genomes shed light on interconnected biogeochemical processes in an aquifer system.</title>
        <authorList>
            <person name="Anantharaman K."/>
            <person name="Brown C.T."/>
            <person name="Hug L.A."/>
            <person name="Sharon I."/>
            <person name="Castelle C.J."/>
            <person name="Probst A.J."/>
            <person name="Thomas B.C."/>
            <person name="Singh A."/>
            <person name="Wilkins M.J."/>
            <person name="Karaoz U."/>
            <person name="Brodie E.L."/>
            <person name="Williams K.H."/>
            <person name="Hubbard S.S."/>
            <person name="Banfield J.F."/>
        </authorList>
    </citation>
    <scope>NUCLEOTIDE SEQUENCE [LARGE SCALE GENOMIC DNA]</scope>
</reference>
<dbReference type="InterPro" id="IPR007712">
    <property type="entry name" value="RelE/ParE_toxin"/>
</dbReference>
<evidence type="ECO:0008006" key="4">
    <source>
        <dbReference type="Google" id="ProtNLM"/>
    </source>
</evidence>
<dbReference type="Proteomes" id="UP000178254">
    <property type="component" value="Unassembled WGS sequence"/>
</dbReference>
<dbReference type="Gene3D" id="3.30.2310.20">
    <property type="entry name" value="RelE-like"/>
    <property type="match status" value="1"/>
</dbReference>
<evidence type="ECO:0000313" key="2">
    <source>
        <dbReference type="EMBL" id="OGH94183.1"/>
    </source>
</evidence>
<dbReference type="EMBL" id="MFRE01000011">
    <property type="protein sequence ID" value="OGH94183.1"/>
    <property type="molecule type" value="Genomic_DNA"/>
</dbReference>
<keyword evidence="1" id="KW-1277">Toxin-antitoxin system</keyword>
<sequence length="90" mass="10505">MIITALFYSSKFITELRRLPEDIIILATKKEQIFKDNPLHPSLRLHQLHGKLKGLWSVSITGAYRIIFERQNNGDILFVSIGKHDIYRNL</sequence>
<dbReference type="STRING" id="1798709.A2538_01450"/>
<gene>
    <name evidence="2" type="ORF">A2538_01450</name>
</gene>
<protein>
    <recommendedName>
        <fullName evidence="4">Plasmid stabilization protein</fullName>
    </recommendedName>
</protein>
<comment type="caution">
    <text evidence="2">The sequence shown here is derived from an EMBL/GenBank/DDBJ whole genome shotgun (WGS) entry which is preliminary data.</text>
</comment>
<organism evidence="2 3">
    <name type="scientific">Candidatus Magasanikbacteria bacterium RIFOXYD2_FULL_41_14</name>
    <dbReference type="NCBI Taxonomy" id="1798709"/>
    <lineage>
        <taxon>Bacteria</taxon>
        <taxon>Candidatus Magasanikiibacteriota</taxon>
    </lineage>
</organism>
<dbReference type="SUPFAM" id="SSF143011">
    <property type="entry name" value="RelE-like"/>
    <property type="match status" value="1"/>
</dbReference>
<evidence type="ECO:0000313" key="3">
    <source>
        <dbReference type="Proteomes" id="UP000178254"/>
    </source>
</evidence>
<dbReference type="InterPro" id="IPR007711">
    <property type="entry name" value="HigB-1"/>
</dbReference>
<dbReference type="Pfam" id="PF05015">
    <property type="entry name" value="HigB-like_toxin"/>
    <property type="match status" value="1"/>
</dbReference>
<proteinExistence type="predicted"/>